<dbReference type="InterPro" id="IPR001406">
    <property type="entry name" value="PsdUridine_synth_TruA"/>
</dbReference>
<feature type="compositionally biased region" description="Polar residues" evidence="4">
    <location>
        <begin position="694"/>
        <end position="704"/>
    </location>
</feature>
<feature type="region of interest" description="Disordered" evidence="4">
    <location>
        <begin position="274"/>
        <end position="328"/>
    </location>
</feature>
<sequence>MSGLERTAQFIEEPSWCDCAQVINLLSSSLFQSPLQWSYGTNPTLRKPHIVTSFVAGDSWVKGKGGVRFSGWLIRNFNVSTKKLHLQPQPSTVLQQYRQRQFMSDSSTESTAKMAEPAGRNNTYDTWEKDRLISHIRKLESQLQQQPNASAPSSTSLPPAPTSAGDVQPPPAKKRKKGTERVDPSRYSTRFIALKLAYLGKNYGGFEYQPSSNIPTIESTLWAALTRACLVFPRGGGSGEDAPVDFDSCEYSKCGRTDRGVSAFGQVIALRVRSNRPLPKQQREPPEAPQGEGRPEGQQDVSMTDASESKPEEGAQSQTQAAVEEPPWDDSKELDYCKILNRLLPKDIRILAWCPSPPPGFSARFSCIERQYRYFFTQPAFNPIPAALLPTATATATADSKKTTPPAGWLDIDVMREAARRFIGPHDFRNFCKVDGSKQLTSFERVMFDADIVEVPGASSALPYLSEAGVSVAPGEPLPKVYSFNVRGSSFLWHQIRHMVAVLFLVGQGLEPPSIVSELLDVERNPRKPSYQMAHEVPLVLWDCLFREGDKGDKGDKGDSEGGGLRWVYEAEENRHAWGGVLDALWEEWRERKMDELLANRLLDHVMRLGSTAGKEEEGNQPRVKNSMLHKVFAGGDNARRAGTFMPLLERSKAPSPEEINDRWAQRKGFKSAEAMRNAGDWRNIIKEEKNSRRAASQLGNGEE</sequence>
<dbReference type="InterPro" id="IPR041707">
    <property type="entry name" value="Pus3-like"/>
</dbReference>
<proteinExistence type="inferred from homology"/>
<dbReference type="InterPro" id="IPR020103">
    <property type="entry name" value="PsdUridine_synth_cat_dom_sf"/>
</dbReference>
<dbReference type="GO" id="GO:0009982">
    <property type="term" value="F:pseudouridine synthase activity"/>
    <property type="evidence" value="ECO:0007669"/>
    <property type="project" value="InterPro"/>
</dbReference>
<accession>A0A3N2Q9T6</accession>
<dbReference type="PANTHER" id="PTHR11142:SF5">
    <property type="entry name" value="TRNA PSEUDOURIDINE(38_39) SYNTHASE"/>
    <property type="match status" value="1"/>
</dbReference>
<dbReference type="Gene3D" id="3.30.70.580">
    <property type="entry name" value="Pseudouridine synthase I, catalytic domain, N-terminal subdomain"/>
    <property type="match status" value="1"/>
</dbReference>
<dbReference type="Gene3D" id="3.30.70.660">
    <property type="entry name" value="Pseudouridine synthase I, catalytic domain, C-terminal subdomain"/>
    <property type="match status" value="1"/>
</dbReference>
<dbReference type="RefSeq" id="XP_028471325.1">
    <property type="nucleotide sequence ID" value="XM_028613850.1"/>
</dbReference>
<feature type="domain" description="Pseudouridine synthase I TruA alpha/beta" evidence="5">
    <location>
        <begin position="418"/>
        <end position="546"/>
    </location>
</feature>
<evidence type="ECO:0000313" key="6">
    <source>
        <dbReference type="EMBL" id="ROT43519.1"/>
    </source>
</evidence>
<dbReference type="Pfam" id="PF01416">
    <property type="entry name" value="PseudoU_synth_1"/>
    <property type="match status" value="1"/>
</dbReference>
<feature type="region of interest" description="Disordered" evidence="4">
    <location>
        <begin position="683"/>
        <end position="704"/>
    </location>
</feature>
<organism evidence="6 7">
    <name type="scientific">Sodiomyces alkalinus (strain CBS 110278 / VKM F-3762 / F11)</name>
    <name type="common">Alkaliphilic filamentous fungus</name>
    <dbReference type="NCBI Taxonomy" id="1314773"/>
    <lineage>
        <taxon>Eukaryota</taxon>
        <taxon>Fungi</taxon>
        <taxon>Dikarya</taxon>
        <taxon>Ascomycota</taxon>
        <taxon>Pezizomycotina</taxon>
        <taxon>Sordariomycetes</taxon>
        <taxon>Hypocreomycetidae</taxon>
        <taxon>Glomerellales</taxon>
        <taxon>Plectosphaerellaceae</taxon>
        <taxon>Sodiomyces</taxon>
    </lineage>
</organism>
<dbReference type="InterPro" id="IPR020097">
    <property type="entry name" value="PsdUridine_synth_TruA_a/b_dom"/>
</dbReference>
<dbReference type="GO" id="GO:0031119">
    <property type="term" value="P:tRNA pseudouridine synthesis"/>
    <property type="evidence" value="ECO:0007669"/>
    <property type="project" value="TreeGrafter"/>
</dbReference>
<dbReference type="EMBL" id="ML119051">
    <property type="protein sequence ID" value="ROT43519.1"/>
    <property type="molecule type" value="Genomic_DNA"/>
</dbReference>
<dbReference type="HAMAP" id="MF_00171">
    <property type="entry name" value="TruA"/>
    <property type="match status" value="1"/>
</dbReference>
<dbReference type="PANTHER" id="PTHR11142">
    <property type="entry name" value="PSEUDOURIDYLATE SYNTHASE"/>
    <property type="match status" value="1"/>
</dbReference>
<evidence type="ECO:0000256" key="4">
    <source>
        <dbReference type="SAM" id="MobiDB-lite"/>
    </source>
</evidence>
<evidence type="ECO:0000256" key="2">
    <source>
        <dbReference type="ARBA" id="ARBA00022694"/>
    </source>
</evidence>
<dbReference type="GO" id="GO:0005737">
    <property type="term" value="C:cytoplasm"/>
    <property type="evidence" value="ECO:0007669"/>
    <property type="project" value="TreeGrafter"/>
</dbReference>
<name>A0A3N2Q9T6_SODAK</name>
<evidence type="ECO:0000256" key="3">
    <source>
        <dbReference type="ARBA" id="ARBA00023235"/>
    </source>
</evidence>
<dbReference type="GO" id="GO:0003723">
    <property type="term" value="F:RNA binding"/>
    <property type="evidence" value="ECO:0007669"/>
    <property type="project" value="InterPro"/>
</dbReference>
<feature type="region of interest" description="Disordered" evidence="4">
    <location>
        <begin position="102"/>
        <end position="126"/>
    </location>
</feature>
<gene>
    <name evidence="6" type="ORF">SODALDRAFT_355730</name>
</gene>
<protein>
    <submittedName>
        <fullName evidence="6">Pseudouridine synthase</fullName>
    </submittedName>
</protein>
<dbReference type="GO" id="GO:1990481">
    <property type="term" value="P:mRNA pseudouridine synthesis"/>
    <property type="evidence" value="ECO:0007669"/>
    <property type="project" value="TreeGrafter"/>
</dbReference>
<reference evidence="6 7" key="1">
    <citation type="journal article" date="2018" name="Mol. Ecol.">
        <title>The obligate alkalophilic soda-lake fungus Sodiomyces alkalinus has shifted to a protein diet.</title>
        <authorList>
            <person name="Grum-Grzhimaylo A.A."/>
            <person name="Falkoski D.L."/>
            <person name="van den Heuvel J."/>
            <person name="Valero-Jimenez C.A."/>
            <person name="Min B."/>
            <person name="Choi I.G."/>
            <person name="Lipzen A."/>
            <person name="Daum C.G."/>
            <person name="Aanen D.K."/>
            <person name="Tsang A."/>
            <person name="Henrissat B."/>
            <person name="Bilanenko E.N."/>
            <person name="de Vries R.P."/>
            <person name="van Kan J.A.L."/>
            <person name="Grigoriev I.V."/>
            <person name="Debets A.J.M."/>
        </authorList>
    </citation>
    <scope>NUCLEOTIDE SEQUENCE [LARGE SCALE GENOMIC DNA]</scope>
    <source>
        <strain evidence="6 7">F11</strain>
    </source>
</reference>
<dbReference type="AlphaFoldDB" id="A0A3N2Q9T6"/>
<dbReference type="OrthoDB" id="25767at2759"/>
<dbReference type="SUPFAM" id="SSF55120">
    <property type="entry name" value="Pseudouridine synthase"/>
    <property type="match status" value="1"/>
</dbReference>
<feature type="compositionally biased region" description="Polar residues" evidence="4">
    <location>
        <begin position="102"/>
        <end position="111"/>
    </location>
</feature>
<dbReference type="CDD" id="cd02569">
    <property type="entry name" value="PseudoU_synth_ScPus3"/>
    <property type="match status" value="1"/>
</dbReference>
<dbReference type="STRING" id="1314773.A0A3N2Q9T6"/>
<dbReference type="GeneID" id="39582328"/>
<evidence type="ECO:0000313" key="7">
    <source>
        <dbReference type="Proteomes" id="UP000272025"/>
    </source>
</evidence>
<dbReference type="InterPro" id="IPR020095">
    <property type="entry name" value="PsdUridine_synth_TruA_C"/>
</dbReference>
<dbReference type="GO" id="GO:0005634">
    <property type="term" value="C:nucleus"/>
    <property type="evidence" value="ECO:0007669"/>
    <property type="project" value="TreeGrafter"/>
</dbReference>
<keyword evidence="3" id="KW-0413">Isomerase</keyword>
<comment type="similarity">
    <text evidence="1">Belongs to the tRNA pseudouridine synthase TruA family.</text>
</comment>
<feature type="region of interest" description="Disordered" evidence="4">
    <location>
        <begin position="141"/>
        <end position="184"/>
    </location>
</feature>
<keyword evidence="7" id="KW-1185">Reference proteome</keyword>
<dbReference type="Proteomes" id="UP000272025">
    <property type="component" value="Unassembled WGS sequence"/>
</dbReference>
<evidence type="ECO:0000259" key="5">
    <source>
        <dbReference type="Pfam" id="PF01416"/>
    </source>
</evidence>
<evidence type="ECO:0000256" key="1">
    <source>
        <dbReference type="ARBA" id="ARBA00009375"/>
    </source>
</evidence>
<dbReference type="InterPro" id="IPR020094">
    <property type="entry name" value="TruA/RsuA/RluB/E/F_N"/>
</dbReference>
<keyword evidence="2" id="KW-0819">tRNA processing</keyword>